<evidence type="ECO:0000313" key="5">
    <source>
        <dbReference type="Proteomes" id="UP001623592"/>
    </source>
</evidence>
<organism evidence="4 5">
    <name type="scientific">Clostridium neuense</name>
    <dbReference type="NCBI Taxonomy" id="1728934"/>
    <lineage>
        <taxon>Bacteria</taxon>
        <taxon>Bacillati</taxon>
        <taxon>Bacillota</taxon>
        <taxon>Clostridia</taxon>
        <taxon>Eubacteriales</taxon>
        <taxon>Clostridiaceae</taxon>
        <taxon>Clostridium</taxon>
    </lineage>
</organism>
<keyword evidence="1 2" id="KW-0129">CBS domain</keyword>
<dbReference type="PANTHER" id="PTHR43080:SF2">
    <property type="entry name" value="CBS DOMAIN-CONTAINING PROTEIN"/>
    <property type="match status" value="1"/>
</dbReference>
<evidence type="ECO:0000256" key="2">
    <source>
        <dbReference type="PROSITE-ProRule" id="PRU00703"/>
    </source>
</evidence>
<feature type="domain" description="CBS" evidence="3">
    <location>
        <begin position="7"/>
        <end position="64"/>
    </location>
</feature>
<evidence type="ECO:0000256" key="1">
    <source>
        <dbReference type="ARBA" id="ARBA00023122"/>
    </source>
</evidence>
<dbReference type="Pfam" id="PF00571">
    <property type="entry name" value="CBS"/>
    <property type="match status" value="2"/>
</dbReference>
<dbReference type="PROSITE" id="PS51371">
    <property type="entry name" value="CBS"/>
    <property type="match status" value="2"/>
</dbReference>
<dbReference type="EMBL" id="JBJIAA010000003">
    <property type="protein sequence ID" value="MFL0249694.1"/>
    <property type="molecule type" value="Genomic_DNA"/>
</dbReference>
<dbReference type="SUPFAM" id="SSF54631">
    <property type="entry name" value="CBS-domain pair"/>
    <property type="match status" value="1"/>
</dbReference>
<name>A0ABW8TB13_9CLOT</name>
<gene>
    <name evidence="4" type="ORF">ACJDT4_04605</name>
</gene>
<dbReference type="Gene3D" id="3.10.580.10">
    <property type="entry name" value="CBS-domain"/>
    <property type="match status" value="1"/>
</dbReference>
<dbReference type="SMART" id="SM00116">
    <property type="entry name" value="CBS"/>
    <property type="match status" value="2"/>
</dbReference>
<keyword evidence="5" id="KW-1185">Reference proteome</keyword>
<dbReference type="InterPro" id="IPR051257">
    <property type="entry name" value="Diverse_CBS-Domain"/>
</dbReference>
<comment type="caution">
    <text evidence="4">The sequence shown here is derived from an EMBL/GenBank/DDBJ whole genome shotgun (WGS) entry which is preliminary data.</text>
</comment>
<sequence length="142" mass="15553">MKIKDIMTKNIASLNSNDTVERAAQLMKEHDVGVVPVCDEEKVIGVITDRDIALRTVADGENPTQQTVRNAMTSTPVVANPDMDVREAARIMKERQIRRLPVIENGNLVGIVSLGDFAVEEKLDHCAEEALCGISEPCSPKI</sequence>
<feature type="domain" description="CBS" evidence="3">
    <location>
        <begin position="72"/>
        <end position="128"/>
    </location>
</feature>
<proteinExistence type="predicted"/>
<evidence type="ECO:0000313" key="4">
    <source>
        <dbReference type="EMBL" id="MFL0249694.1"/>
    </source>
</evidence>
<dbReference type="InterPro" id="IPR000644">
    <property type="entry name" value="CBS_dom"/>
</dbReference>
<dbReference type="PANTHER" id="PTHR43080">
    <property type="entry name" value="CBS DOMAIN-CONTAINING PROTEIN CBSX3, MITOCHONDRIAL"/>
    <property type="match status" value="1"/>
</dbReference>
<reference evidence="4 5" key="1">
    <citation type="submission" date="2024-11" db="EMBL/GenBank/DDBJ databases">
        <authorList>
            <person name="Heng Y.C."/>
            <person name="Lim A.C.H."/>
            <person name="Lee J.K.Y."/>
            <person name="Kittelmann S."/>
        </authorList>
    </citation>
    <scope>NUCLEOTIDE SEQUENCE [LARGE SCALE GENOMIC DNA]</scope>
    <source>
        <strain evidence="4 5">WILCCON 0114</strain>
    </source>
</reference>
<dbReference type="Proteomes" id="UP001623592">
    <property type="component" value="Unassembled WGS sequence"/>
</dbReference>
<dbReference type="RefSeq" id="WP_406786363.1">
    <property type="nucleotide sequence ID" value="NZ_JBJIAA010000003.1"/>
</dbReference>
<evidence type="ECO:0000259" key="3">
    <source>
        <dbReference type="PROSITE" id="PS51371"/>
    </source>
</evidence>
<accession>A0ABW8TB13</accession>
<protein>
    <submittedName>
        <fullName evidence="4">CBS domain-containing protein</fullName>
    </submittedName>
</protein>
<dbReference type="CDD" id="cd04622">
    <property type="entry name" value="CBS_pair_HRP1_like"/>
    <property type="match status" value="1"/>
</dbReference>
<dbReference type="InterPro" id="IPR046342">
    <property type="entry name" value="CBS_dom_sf"/>
</dbReference>